<dbReference type="SUPFAM" id="SSF110296">
    <property type="entry name" value="Oligoxyloglucan reducing end-specific cellobiohydrolase"/>
    <property type="match status" value="2"/>
</dbReference>
<keyword evidence="1" id="KW-0677">Repeat</keyword>
<accession>A0ABV2I526</accession>
<evidence type="ECO:0000313" key="4">
    <source>
        <dbReference type="Proteomes" id="UP001549036"/>
    </source>
</evidence>
<dbReference type="Proteomes" id="UP001549036">
    <property type="component" value="Unassembled WGS sequence"/>
</dbReference>
<dbReference type="PANTHER" id="PTHR43739:SF5">
    <property type="entry name" value="EXO-ALPHA-SIALIDASE"/>
    <property type="match status" value="1"/>
</dbReference>
<dbReference type="PANTHER" id="PTHR43739">
    <property type="entry name" value="XYLOGLUCANASE (EUROFUNG)"/>
    <property type="match status" value="1"/>
</dbReference>
<gene>
    <name evidence="3" type="ORF">ABID26_007428</name>
</gene>
<reference evidence="3 4" key="1">
    <citation type="submission" date="2024-06" db="EMBL/GenBank/DDBJ databases">
        <title>Genomic Encyclopedia of Type Strains, Phase IV (KMG-IV): sequencing the most valuable type-strain genomes for metagenomic binning, comparative biology and taxonomic classification.</title>
        <authorList>
            <person name="Goeker M."/>
        </authorList>
    </citation>
    <scope>NUCLEOTIDE SEQUENCE [LARGE SCALE GENOMIC DNA]</scope>
    <source>
        <strain evidence="3 4">DSM 29846</strain>
    </source>
</reference>
<dbReference type="CDD" id="cd15482">
    <property type="entry name" value="Sialidase_non-viral"/>
    <property type="match status" value="1"/>
</dbReference>
<organism evidence="3 4">
    <name type="scientific">Mesorhizobium shonense</name>
    <dbReference type="NCBI Taxonomy" id="1209948"/>
    <lineage>
        <taxon>Bacteria</taxon>
        <taxon>Pseudomonadati</taxon>
        <taxon>Pseudomonadota</taxon>
        <taxon>Alphaproteobacteria</taxon>
        <taxon>Hyphomicrobiales</taxon>
        <taxon>Phyllobacteriaceae</taxon>
        <taxon>Mesorhizobium</taxon>
    </lineage>
</organism>
<protein>
    <submittedName>
        <fullName evidence="3">Photosystem II stability/assembly factor-like uncharacterized protein</fullName>
    </submittedName>
</protein>
<keyword evidence="4" id="KW-1185">Reference proteome</keyword>
<proteinExistence type="predicted"/>
<dbReference type="InterPro" id="IPR015943">
    <property type="entry name" value="WD40/YVTN_repeat-like_dom_sf"/>
</dbReference>
<evidence type="ECO:0000256" key="1">
    <source>
        <dbReference type="ARBA" id="ARBA00022737"/>
    </source>
</evidence>
<dbReference type="InterPro" id="IPR052025">
    <property type="entry name" value="Xyloglucanase_GH74"/>
</dbReference>
<dbReference type="EMBL" id="JBEPLM010000037">
    <property type="protein sequence ID" value="MET3598001.1"/>
    <property type="molecule type" value="Genomic_DNA"/>
</dbReference>
<dbReference type="RefSeq" id="WP_354418353.1">
    <property type="nucleotide sequence ID" value="NZ_JBEPLM010000037.1"/>
</dbReference>
<comment type="caution">
    <text evidence="3">The sequence shown here is derived from an EMBL/GenBank/DDBJ whole genome shotgun (WGS) entry which is preliminary data.</text>
</comment>
<evidence type="ECO:0000259" key="2">
    <source>
        <dbReference type="Pfam" id="PF15902"/>
    </source>
</evidence>
<dbReference type="Gene3D" id="2.130.10.10">
    <property type="entry name" value="YVTN repeat-like/Quinoprotein amine dehydrogenase"/>
    <property type="match status" value="3"/>
</dbReference>
<name>A0ABV2I526_9HYPH</name>
<dbReference type="InterPro" id="IPR031778">
    <property type="entry name" value="Sortilin_N"/>
</dbReference>
<sequence length="1003" mass="109708">MKTLKSGWIDPALFKALRWRHIGPFRGGRVIAVTGVPGEPGLFYFGAAAGGVWKTQDNGGHWTPIFDQVPDSSIGAIAVAPSNHQVIYVGTGEGALRNDITNGRGVYKSIDGGKSWTHIGLSDTGQIGELVVDPRNADIVLVAAIGHPFGPNSQRGVFRSTDGGKSWKKVLYRDENTGAADVTYDPDNPDIVYASLWQVSMRPWGDISAGPGSGLFRSQDGGRTWIELKGNGLPNGPLGRIGVSVSGADSRRVYALIEADWSDKLFGSPPIGEPDGGGLYRSDDGGEHWVRTSDDWRIRNRPLYYGKVFADPHCADTIYIVNTAVQRSTDGGKSFAPAPFPGYDHHYLWIDPADPGRIISGSDAGASVSIDEGQTWSTYDNQPLAQFYHVGADNRFPYWVYGAQQDFGNIAIASYSSEGAIGPRSWYPAGGGETGFVIPDPRNPMIIFSATAEMIGRYDKQKEQWQNISVSAAPDPWGVGAELAHRFNWWNSPLMLSPHDPDVLYAASEMVWKSADQGNNWTAISPDLTRNDKSKQQWKAIWGSYDAIVSLAESPLRKGLLWVGSDDGLINMTRDGGTHWTNVTPGGVAPWSFVSKIEPSRFNAEAAYVAIDSHRLDDWKPSGFKTADGGRTWVSIAGDLPEDAIVHAVREDPARQGLLYAATERGVFVSFDDGVHWQPLQLNLPATPIYDIMVKNDDLVVATHGRGFWILDNVTPLRQITAGAGAREAMLLAPKTAYMVGTQTFRGSTDAVGKNPPPGAAIDYVLIKRPRGEVTLDILDVHGALIRRLSSIEASKEQQAPQYVTDTVRSDKIPTEAGMNRVYWDFRTSDPEQVPEANYYGGFARGVLVPPGRYRVRLGVDGRTYERPLTLAVDPRAAGREGANAERFALQLAVLKDIDRLHKAMNELRKWRPRTADQAHVGKMSVSASKLAQLAGEMDSIDAALVKMNTNSFAQAYCFPYELEVYTPPRQQERALVDGLHQRVETALATWSSLRADTKGGMR</sequence>
<dbReference type="Pfam" id="PF15902">
    <property type="entry name" value="Sortilin-Vps10"/>
    <property type="match status" value="1"/>
</dbReference>
<feature type="domain" description="Sortilin N-terminal" evidence="2">
    <location>
        <begin position="52"/>
        <end position="173"/>
    </location>
</feature>
<evidence type="ECO:0000313" key="3">
    <source>
        <dbReference type="EMBL" id="MET3598001.1"/>
    </source>
</evidence>